<dbReference type="PANTHER" id="PTHR47396">
    <property type="entry name" value="TYPE I RESTRICTION ENZYME ECOKI R PROTEIN"/>
    <property type="match status" value="1"/>
</dbReference>
<organism evidence="3">
    <name type="scientific">viral metagenome</name>
    <dbReference type="NCBI Taxonomy" id="1070528"/>
    <lineage>
        <taxon>unclassified sequences</taxon>
        <taxon>metagenomes</taxon>
        <taxon>organismal metagenomes</taxon>
    </lineage>
</organism>
<dbReference type="EMBL" id="MN739518">
    <property type="protein sequence ID" value="QHT10213.1"/>
    <property type="molecule type" value="Genomic_DNA"/>
</dbReference>
<reference evidence="3" key="1">
    <citation type="journal article" date="2020" name="Nature">
        <title>Giant virus diversity and host interactions through global metagenomics.</title>
        <authorList>
            <person name="Schulz F."/>
            <person name="Roux S."/>
            <person name="Paez-Espino D."/>
            <person name="Jungbluth S."/>
            <person name="Walsh D.A."/>
            <person name="Denef V.J."/>
            <person name="McMahon K.D."/>
            <person name="Konstantinidis K.T."/>
            <person name="Eloe-Fadrosh E.A."/>
            <person name="Kyrpides N.C."/>
            <person name="Woyke T."/>
        </authorList>
    </citation>
    <scope>NUCLEOTIDE SEQUENCE</scope>
    <source>
        <strain evidence="3">GVMAG-M-3300023174-104</strain>
    </source>
</reference>
<dbReference type="PROSITE" id="PS51192">
    <property type="entry name" value="HELICASE_ATP_BIND_1"/>
    <property type="match status" value="1"/>
</dbReference>
<dbReference type="InterPro" id="IPR027417">
    <property type="entry name" value="P-loop_NTPase"/>
</dbReference>
<dbReference type="InterPro" id="IPR014001">
    <property type="entry name" value="Helicase_ATP-bd"/>
</dbReference>
<dbReference type="InterPro" id="IPR050742">
    <property type="entry name" value="Helicase_Restrict-Modif_Enz"/>
</dbReference>
<dbReference type="GO" id="GO:0005829">
    <property type="term" value="C:cytosol"/>
    <property type="evidence" value="ECO:0007669"/>
    <property type="project" value="TreeGrafter"/>
</dbReference>
<dbReference type="GO" id="GO:0016787">
    <property type="term" value="F:hydrolase activity"/>
    <property type="evidence" value="ECO:0007669"/>
    <property type="project" value="InterPro"/>
</dbReference>
<feature type="domain" description="Helicase ATP-binding" evidence="2">
    <location>
        <begin position="128"/>
        <end position="264"/>
    </location>
</feature>
<protein>
    <recommendedName>
        <fullName evidence="2">Helicase ATP-binding domain-containing protein</fullName>
    </recommendedName>
</protein>
<evidence type="ECO:0000313" key="3">
    <source>
        <dbReference type="EMBL" id="QHT10213.1"/>
    </source>
</evidence>
<dbReference type="SUPFAM" id="SSF52540">
    <property type="entry name" value="P-loop containing nucleoside triphosphate hydrolases"/>
    <property type="match status" value="2"/>
</dbReference>
<proteinExistence type="predicted"/>
<evidence type="ECO:0000259" key="2">
    <source>
        <dbReference type="PROSITE" id="PS51192"/>
    </source>
</evidence>
<dbReference type="Pfam" id="PF04851">
    <property type="entry name" value="ResIII"/>
    <property type="match status" value="1"/>
</dbReference>
<feature type="region of interest" description="Disordered" evidence="1">
    <location>
        <begin position="28"/>
        <end position="47"/>
    </location>
</feature>
<evidence type="ECO:0000256" key="1">
    <source>
        <dbReference type="SAM" id="MobiDB-lite"/>
    </source>
</evidence>
<dbReference type="AlphaFoldDB" id="A0A6C0D183"/>
<dbReference type="PANTHER" id="PTHR47396:SF1">
    <property type="entry name" value="ATP-DEPENDENT HELICASE IRC3-RELATED"/>
    <property type="match status" value="1"/>
</dbReference>
<sequence length="452" mass="52300">MSFLIPLVDVQQHGAKFVHRLEKELEVTEENDSPAHGPPQKCKKKYGPPKRVRVWTSIPEKQSLTIPYAWATKHFSPSLYRPKRTLENVWSSSVEFIGTLRQEQQEIFQETLQLLKTQCGSACVAVYPGGGKTITSLCLSHRLGLRVVVLLHRLVLVEQWRESIQHFFTPNIRFHFITTADKMIPKGMDIYLINAINVPKWTFQEWSDLNIGTVLVDECHVMVTNVMVQALSFLTPRYILGLSATPYRPDGLNILLEYYFGHGKVIRKLFRPHQVMVLKTGLTAPDEKDEKGQRLWNPVLEFQACHEERNRKIVDYCSQDMYKERNILVLCKRRQHIELLRTLFEEKTSSKEEVGVFYGDMTTFPKNSRILLASFQKVGVGFSHNRLDMLVLGCDCEEYFLQYLGRVFRRPDVVPIVIDVVDVHSVLQRHAQTRKRVYRECGGKITIVATNK</sequence>
<dbReference type="GO" id="GO:0005524">
    <property type="term" value="F:ATP binding"/>
    <property type="evidence" value="ECO:0007669"/>
    <property type="project" value="InterPro"/>
</dbReference>
<dbReference type="InterPro" id="IPR006935">
    <property type="entry name" value="Helicase/UvrB_N"/>
</dbReference>
<dbReference type="SMART" id="SM00487">
    <property type="entry name" value="DEXDc"/>
    <property type="match status" value="1"/>
</dbReference>
<accession>A0A6C0D183</accession>
<dbReference type="GO" id="GO:0003677">
    <property type="term" value="F:DNA binding"/>
    <property type="evidence" value="ECO:0007669"/>
    <property type="project" value="InterPro"/>
</dbReference>
<name>A0A6C0D183_9ZZZZ</name>
<dbReference type="Gene3D" id="3.40.50.300">
    <property type="entry name" value="P-loop containing nucleotide triphosphate hydrolases"/>
    <property type="match status" value="2"/>
</dbReference>